<organism evidence="2 3">
    <name type="scientific">Plakobranchus ocellatus</name>
    <dbReference type="NCBI Taxonomy" id="259542"/>
    <lineage>
        <taxon>Eukaryota</taxon>
        <taxon>Metazoa</taxon>
        <taxon>Spiralia</taxon>
        <taxon>Lophotrochozoa</taxon>
        <taxon>Mollusca</taxon>
        <taxon>Gastropoda</taxon>
        <taxon>Heterobranchia</taxon>
        <taxon>Euthyneura</taxon>
        <taxon>Panpulmonata</taxon>
        <taxon>Sacoglossa</taxon>
        <taxon>Placobranchoidea</taxon>
        <taxon>Plakobranchidae</taxon>
        <taxon>Plakobranchus</taxon>
    </lineage>
</organism>
<evidence type="ECO:0000313" key="3">
    <source>
        <dbReference type="Proteomes" id="UP000735302"/>
    </source>
</evidence>
<comment type="caution">
    <text evidence="2">The sequence shown here is derived from an EMBL/GenBank/DDBJ whole genome shotgun (WGS) entry which is preliminary data.</text>
</comment>
<dbReference type="EMBL" id="BLXT01003580">
    <property type="protein sequence ID" value="GFO02258.1"/>
    <property type="molecule type" value="Genomic_DNA"/>
</dbReference>
<feature type="region of interest" description="Disordered" evidence="1">
    <location>
        <begin position="151"/>
        <end position="246"/>
    </location>
</feature>
<gene>
    <name evidence="2" type="ORF">PoB_002876300</name>
</gene>
<dbReference type="Proteomes" id="UP000735302">
    <property type="component" value="Unassembled WGS sequence"/>
</dbReference>
<protein>
    <submittedName>
        <fullName evidence="2">Uncharacterized protein</fullName>
    </submittedName>
</protein>
<reference evidence="2 3" key="1">
    <citation type="journal article" date="2021" name="Elife">
        <title>Chloroplast acquisition without the gene transfer in kleptoplastic sea slugs, Plakobranchus ocellatus.</title>
        <authorList>
            <person name="Maeda T."/>
            <person name="Takahashi S."/>
            <person name="Yoshida T."/>
            <person name="Shimamura S."/>
            <person name="Takaki Y."/>
            <person name="Nagai Y."/>
            <person name="Toyoda A."/>
            <person name="Suzuki Y."/>
            <person name="Arimoto A."/>
            <person name="Ishii H."/>
            <person name="Satoh N."/>
            <person name="Nishiyama T."/>
            <person name="Hasebe M."/>
            <person name="Maruyama T."/>
            <person name="Minagawa J."/>
            <person name="Obokata J."/>
            <person name="Shigenobu S."/>
        </authorList>
    </citation>
    <scope>NUCLEOTIDE SEQUENCE [LARGE SCALE GENOMIC DNA]</scope>
</reference>
<accession>A0AAV4A4Y0</accession>
<dbReference type="AlphaFoldDB" id="A0AAV4A4Y0"/>
<evidence type="ECO:0000256" key="1">
    <source>
        <dbReference type="SAM" id="MobiDB-lite"/>
    </source>
</evidence>
<sequence>MLLGTHRAGRQRRCIRTHKNGQCQYHHKEERLPKNLVRLWSQTITRTVDHFSDLVTMRYVRTAQCHNTNQDGQDGQISVIIYRQVEFKALKIFSEPLLTSARSDLKIPHSADCPWTVHNKVISGFQGLRHARAPVAGLKLTTKKSVQISGRIRYPLCHRRGGERGSEKRRKGKEAGLGGGKRRRRKGEEEEEEDNTNKVRTSQVRRHDRHNIEMVMRGSREEGGWRRRVLRQQGQMNKKAVSTEKR</sequence>
<keyword evidence="3" id="KW-1185">Reference proteome</keyword>
<name>A0AAV4A4Y0_9GAST</name>
<proteinExistence type="predicted"/>
<evidence type="ECO:0000313" key="2">
    <source>
        <dbReference type="EMBL" id="GFO02258.1"/>
    </source>
</evidence>